<proteinExistence type="evidence at transcript level"/>
<accession>Q5DFR1</accession>
<protein>
    <submittedName>
        <fullName evidence="1">SJCHGC04621 protein</fullName>
    </submittedName>
</protein>
<dbReference type="AlphaFoldDB" id="Q5DFR1"/>
<sequence length="137" mass="15841">MFSSDTMINILVNKPTIMMNAKLELLSLWNWFCSLTIFELKFISQFITCEYKGKNDDLQPVGLCDREKLSISSPDGIPVNQRNPLLLHRLKNIITYLPRPLTVNVVMHPLLEQIIQKMHLSTELCKLLDEFSLNKHG</sequence>
<evidence type="ECO:0000313" key="1">
    <source>
        <dbReference type="EMBL" id="AAW25345.1"/>
    </source>
</evidence>
<organism evidence="1">
    <name type="scientific">Schistosoma japonicum</name>
    <name type="common">Blood fluke</name>
    <dbReference type="NCBI Taxonomy" id="6182"/>
    <lineage>
        <taxon>Eukaryota</taxon>
        <taxon>Metazoa</taxon>
        <taxon>Spiralia</taxon>
        <taxon>Lophotrochozoa</taxon>
        <taxon>Platyhelminthes</taxon>
        <taxon>Trematoda</taxon>
        <taxon>Digenea</taxon>
        <taxon>Strigeidida</taxon>
        <taxon>Schistosomatoidea</taxon>
        <taxon>Schistosomatidae</taxon>
        <taxon>Schistosoma</taxon>
    </lineage>
</organism>
<name>Q5DFR1_SCHJA</name>
<reference evidence="1" key="2">
    <citation type="journal article" date="2006" name="PLoS Pathog.">
        <title>New perspectives on host-parasite interplay by comparative transcriptomic and proteomic analyses of Schistosoma japonicum.</title>
        <authorList>
            <person name="Liu F."/>
            <person name="Lu J."/>
            <person name="Hu W."/>
            <person name="Wang S.Y."/>
            <person name="Cui S.J."/>
            <person name="Chi M."/>
            <person name="Yan Q."/>
            <person name="Wang X.R."/>
            <person name="Song H.D."/>
            <person name="Xu X.N."/>
            <person name="Wang J.J."/>
            <person name="Zhang X.L."/>
            <person name="Zhang X."/>
            <person name="Wang Z.Q."/>
            <person name="Xue C.L."/>
            <person name="Brindley P.J."/>
            <person name="McManus D.P."/>
            <person name="Yang P.Y."/>
            <person name="Feng Z."/>
            <person name="Chen Z."/>
            <person name="Han Z.G."/>
        </authorList>
    </citation>
    <scope>NUCLEOTIDE SEQUENCE</scope>
</reference>
<reference evidence="1" key="1">
    <citation type="submission" date="2004-11" db="EMBL/GenBank/DDBJ databases">
        <title>The full-length cDNA sequences of Schistosoma japonicum genes.</title>
        <authorList>
            <person name="Han Z."/>
        </authorList>
    </citation>
    <scope>NUCLEOTIDE SEQUENCE</scope>
</reference>
<dbReference type="EMBL" id="AY813613">
    <property type="protein sequence ID" value="AAW25345.1"/>
    <property type="molecule type" value="mRNA"/>
</dbReference>